<protein>
    <recommendedName>
        <fullName evidence="3">CD-NTase-associated protein 12/Pycsar effector protein TIR domain-containing protein</fullName>
    </recommendedName>
</protein>
<comment type="caution">
    <text evidence="1">The sequence shown here is derived from an EMBL/GenBank/DDBJ whole genome shotgun (WGS) entry which is preliminary data.</text>
</comment>
<dbReference type="RefSeq" id="WP_068671235.1">
    <property type="nucleotide sequence ID" value="NZ_LWLG01000014.1"/>
</dbReference>
<dbReference type="OrthoDB" id="5180013at2"/>
<dbReference type="PATRIC" id="fig|999894.6.peg.1669"/>
<sequence length="301" mass="34574">MPIQNLNRFLRQYFVESLPDIPQVFIDAIDKLRTSELLKNAGQIQVNIIFDDIQVTGTIDQVRNDINQIPEECEFHSFNASIVINENPRKTINMSYTAQNRIFTFQTQNFTREQSRQLFDLIKDKFPKSHREVTGEPKAEEQVVPVKENFLPGPFAPTPIPDEVSARNVFVIMSFQPEFRDAYYVAIEPTLTKLGFKPVRVDQIQHNRTVTAEILTQIESAAFVVADLTGERPNVYYEVGWAHRANKEVVLLARKGTAVHFDVAAINRIEYNDYTELCESLEKRVRAIAKKLGLNIEENTT</sequence>
<gene>
    <name evidence="1" type="ORF">TDIS_1672</name>
</gene>
<keyword evidence="2" id="KW-1185">Reference proteome</keyword>
<dbReference type="Proteomes" id="UP000078390">
    <property type="component" value="Unassembled WGS sequence"/>
</dbReference>
<name>A0A179D288_9BACT</name>
<dbReference type="EMBL" id="LWLG01000014">
    <property type="protein sequence ID" value="OAQ20170.1"/>
    <property type="molecule type" value="Genomic_DNA"/>
</dbReference>
<organism evidence="1 2">
    <name type="scientific">Thermosulfurimonas dismutans</name>
    <dbReference type="NCBI Taxonomy" id="999894"/>
    <lineage>
        <taxon>Bacteria</taxon>
        <taxon>Pseudomonadati</taxon>
        <taxon>Thermodesulfobacteriota</taxon>
        <taxon>Thermodesulfobacteria</taxon>
        <taxon>Thermodesulfobacteriales</taxon>
        <taxon>Thermodesulfobacteriaceae</taxon>
        <taxon>Thermosulfurimonas</taxon>
    </lineage>
</organism>
<accession>A0A179D288</accession>
<evidence type="ECO:0000313" key="2">
    <source>
        <dbReference type="Proteomes" id="UP000078390"/>
    </source>
</evidence>
<evidence type="ECO:0000313" key="1">
    <source>
        <dbReference type="EMBL" id="OAQ20170.1"/>
    </source>
</evidence>
<dbReference type="Gene3D" id="3.40.50.450">
    <property type="match status" value="1"/>
</dbReference>
<reference evidence="1 2" key="1">
    <citation type="submission" date="2016-04" db="EMBL/GenBank/DDBJ databases">
        <title>Genome analysis of Thermosulfurimonas dismutans, the first thermophilic sulfur-disproportionating bacterium of the phylum Thermodesulfobacteria.</title>
        <authorList>
            <person name="Mardanov A.V."/>
            <person name="Beletsky A.V."/>
            <person name="Kadnikov V.V."/>
            <person name="Slobodkin A.I."/>
            <person name="Ravin N.V."/>
        </authorList>
    </citation>
    <scope>NUCLEOTIDE SEQUENCE [LARGE SCALE GENOMIC DNA]</scope>
    <source>
        <strain evidence="1 2">S95</strain>
    </source>
</reference>
<dbReference type="AlphaFoldDB" id="A0A179D288"/>
<proteinExistence type="predicted"/>
<evidence type="ECO:0008006" key="3">
    <source>
        <dbReference type="Google" id="ProtNLM"/>
    </source>
</evidence>